<evidence type="ECO:0000256" key="1">
    <source>
        <dbReference type="ARBA" id="ARBA00022801"/>
    </source>
</evidence>
<dbReference type="PANTHER" id="PTHR43798:SF31">
    <property type="entry name" value="AB HYDROLASE SUPERFAMILY PROTEIN YCLE"/>
    <property type="match status" value="1"/>
</dbReference>
<sequence length="227" mass="24855">MINKYIVILFFSLFLMSFTTQSIMATSDGFELITYPTEDKGVIEASFFKGTDRNLAVIFAHGAIFNKESWYFLAEKLQDKGIASLSIDFRGYGNSKKGTTNKRSLDILGAVDYLKSKGFNNIAIVGGSMGGAAVLSALDTKTDNVIKKVVLLAPAGGAGIASTSIKKLIIVSKDEGLYKRVNAIYNETAQPKELKVYPGSYHAQHMFKADYSNELTNLIIDFLNTSE</sequence>
<reference evidence="3" key="1">
    <citation type="submission" date="2018-06" db="EMBL/GenBank/DDBJ databases">
        <authorList>
            <person name="Zhirakovskaya E."/>
        </authorList>
    </citation>
    <scope>NUCLEOTIDE SEQUENCE</scope>
</reference>
<dbReference type="Pfam" id="PF00561">
    <property type="entry name" value="Abhydrolase_1"/>
    <property type="match status" value="1"/>
</dbReference>
<dbReference type="GO" id="GO:0016787">
    <property type="term" value="F:hydrolase activity"/>
    <property type="evidence" value="ECO:0007669"/>
    <property type="project" value="UniProtKB-KW"/>
</dbReference>
<evidence type="ECO:0000313" key="3">
    <source>
        <dbReference type="EMBL" id="VAV83340.1"/>
    </source>
</evidence>
<dbReference type="InterPro" id="IPR029058">
    <property type="entry name" value="AB_hydrolase_fold"/>
</dbReference>
<evidence type="ECO:0000259" key="2">
    <source>
        <dbReference type="Pfam" id="PF00561"/>
    </source>
</evidence>
<feature type="domain" description="AB hydrolase-1" evidence="2">
    <location>
        <begin position="56"/>
        <end position="154"/>
    </location>
</feature>
<dbReference type="AlphaFoldDB" id="A0A3B0QP37"/>
<name>A0A3B0QP37_9ZZZZ</name>
<keyword evidence="1" id="KW-0378">Hydrolase</keyword>
<dbReference type="EMBL" id="UOEB01000071">
    <property type="protein sequence ID" value="VAV83340.1"/>
    <property type="molecule type" value="Genomic_DNA"/>
</dbReference>
<protein>
    <recommendedName>
        <fullName evidence="2">AB hydrolase-1 domain-containing protein</fullName>
    </recommendedName>
</protein>
<dbReference type="InterPro" id="IPR050266">
    <property type="entry name" value="AB_hydrolase_sf"/>
</dbReference>
<dbReference type="PANTHER" id="PTHR43798">
    <property type="entry name" value="MONOACYLGLYCEROL LIPASE"/>
    <property type="match status" value="1"/>
</dbReference>
<accession>A0A3B0QP37</accession>
<dbReference type="GO" id="GO:0016020">
    <property type="term" value="C:membrane"/>
    <property type="evidence" value="ECO:0007669"/>
    <property type="project" value="TreeGrafter"/>
</dbReference>
<dbReference type="SUPFAM" id="SSF53474">
    <property type="entry name" value="alpha/beta-Hydrolases"/>
    <property type="match status" value="1"/>
</dbReference>
<gene>
    <name evidence="3" type="ORF">MNBD_BACTEROID02-151</name>
</gene>
<organism evidence="3">
    <name type="scientific">hydrothermal vent metagenome</name>
    <dbReference type="NCBI Taxonomy" id="652676"/>
    <lineage>
        <taxon>unclassified sequences</taxon>
        <taxon>metagenomes</taxon>
        <taxon>ecological metagenomes</taxon>
    </lineage>
</organism>
<dbReference type="InterPro" id="IPR000073">
    <property type="entry name" value="AB_hydrolase_1"/>
</dbReference>
<proteinExistence type="predicted"/>
<dbReference type="Gene3D" id="3.40.50.1820">
    <property type="entry name" value="alpha/beta hydrolase"/>
    <property type="match status" value="1"/>
</dbReference>